<evidence type="ECO:0000313" key="1">
    <source>
        <dbReference type="EMBL" id="SED98741.1"/>
    </source>
</evidence>
<dbReference type="Proteomes" id="UP000242849">
    <property type="component" value="Unassembled WGS sequence"/>
</dbReference>
<dbReference type="EMBL" id="FNSC01000001">
    <property type="protein sequence ID" value="SED98741.1"/>
    <property type="molecule type" value="Genomic_DNA"/>
</dbReference>
<keyword evidence="2" id="KW-1185">Reference proteome</keyword>
<accession>A0A1H5F5S0</accession>
<protein>
    <submittedName>
        <fullName evidence="1">Uncharacterized protein</fullName>
    </submittedName>
</protein>
<proteinExistence type="predicted"/>
<gene>
    <name evidence="1" type="ORF">SAMN05421553_3787</name>
</gene>
<name>A0A1H5F5S0_PSEAG</name>
<dbReference type="STRING" id="53406.SAMN05421553_3787"/>
<sequence length="32" mass="3540">MKRLLPLLLLPLLLNPAVPVIWYASGAVRALK</sequence>
<dbReference type="AlphaFoldDB" id="A0A1H5F5S0"/>
<evidence type="ECO:0000313" key="2">
    <source>
        <dbReference type="Proteomes" id="UP000242849"/>
    </source>
</evidence>
<organism evidence="1 2">
    <name type="scientific">Pseudomonas anguilliseptica</name>
    <dbReference type="NCBI Taxonomy" id="53406"/>
    <lineage>
        <taxon>Bacteria</taxon>
        <taxon>Pseudomonadati</taxon>
        <taxon>Pseudomonadota</taxon>
        <taxon>Gammaproteobacteria</taxon>
        <taxon>Pseudomonadales</taxon>
        <taxon>Pseudomonadaceae</taxon>
        <taxon>Pseudomonas</taxon>
    </lineage>
</organism>
<reference evidence="2" key="1">
    <citation type="submission" date="2016-10" db="EMBL/GenBank/DDBJ databases">
        <authorList>
            <person name="Varghese N."/>
            <person name="Submissions S."/>
        </authorList>
    </citation>
    <scope>NUCLEOTIDE SEQUENCE [LARGE SCALE GENOMIC DNA]</scope>
    <source>
        <strain evidence="2">DSM 12111</strain>
    </source>
</reference>